<evidence type="ECO:0000256" key="1">
    <source>
        <dbReference type="SAM" id="MobiDB-lite"/>
    </source>
</evidence>
<feature type="compositionally biased region" description="Acidic residues" evidence="1">
    <location>
        <begin position="61"/>
        <end position="73"/>
    </location>
</feature>
<protein>
    <submittedName>
        <fullName evidence="3">Uncharacterized protein</fullName>
    </submittedName>
</protein>
<name>A0A1G1WCR1_9BACT</name>
<comment type="caution">
    <text evidence="3">The sequence shown here is derived from an EMBL/GenBank/DDBJ whole genome shotgun (WGS) entry which is preliminary data.</text>
</comment>
<evidence type="ECO:0000313" key="3">
    <source>
        <dbReference type="EMBL" id="OGY25478.1"/>
    </source>
</evidence>
<dbReference type="AlphaFoldDB" id="A0A1G1WCR1"/>
<sequence>MTDTNSPDYKEKEHEGHFYKGLFFGLLIGVGVIWFINSEGGKDLVKKARKRLDETLNFEPGMEDYDIDDDEPVETTKSSVAKTSPTSRRFFQKKSK</sequence>
<keyword evidence="2" id="KW-1133">Transmembrane helix</keyword>
<organism evidence="3 4">
    <name type="scientific">Candidatus Woykebacteria bacterium RBG_16_43_9</name>
    <dbReference type="NCBI Taxonomy" id="1802596"/>
    <lineage>
        <taxon>Bacteria</taxon>
        <taxon>Candidatus Woykeibacteriota</taxon>
    </lineage>
</organism>
<dbReference type="STRING" id="1802596.A2Z11_03555"/>
<evidence type="ECO:0000313" key="4">
    <source>
        <dbReference type="Proteomes" id="UP000176389"/>
    </source>
</evidence>
<reference evidence="3 4" key="1">
    <citation type="journal article" date="2016" name="Nat. Commun.">
        <title>Thousands of microbial genomes shed light on interconnected biogeochemical processes in an aquifer system.</title>
        <authorList>
            <person name="Anantharaman K."/>
            <person name="Brown C.T."/>
            <person name="Hug L.A."/>
            <person name="Sharon I."/>
            <person name="Castelle C.J."/>
            <person name="Probst A.J."/>
            <person name="Thomas B.C."/>
            <person name="Singh A."/>
            <person name="Wilkins M.J."/>
            <person name="Karaoz U."/>
            <person name="Brodie E.L."/>
            <person name="Williams K.H."/>
            <person name="Hubbard S.S."/>
            <person name="Banfield J.F."/>
        </authorList>
    </citation>
    <scope>NUCLEOTIDE SEQUENCE [LARGE SCALE GENOMIC DNA]</scope>
</reference>
<feature type="compositionally biased region" description="Polar residues" evidence="1">
    <location>
        <begin position="75"/>
        <end position="89"/>
    </location>
</feature>
<accession>A0A1G1WCR1</accession>
<evidence type="ECO:0000256" key="2">
    <source>
        <dbReference type="SAM" id="Phobius"/>
    </source>
</evidence>
<dbReference type="EMBL" id="MHCS01000045">
    <property type="protein sequence ID" value="OGY25478.1"/>
    <property type="molecule type" value="Genomic_DNA"/>
</dbReference>
<gene>
    <name evidence="3" type="ORF">A2Z11_03555</name>
</gene>
<proteinExistence type="predicted"/>
<dbReference type="Proteomes" id="UP000176389">
    <property type="component" value="Unassembled WGS sequence"/>
</dbReference>
<keyword evidence="2" id="KW-0472">Membrane</keyword>
<keyword evidence="2" id="KW-0812">Transmembrane</keyword>
<feature type="region of interest" description="Disordered" evidence="1">
    <location>
        <begin position="61"/>
        <end position="96"/>
    </location>
</feature>
<feature type="transmembrane region" description="Helical" evidence="2">
    <location>
        <begin position="18"/>
        <end position="37"/>
    </location>
</feature>